<comment type="caution">
    <text evidence="3">The sequence shown here is derived from an EMBL/GenBank/DDBJ whole genome shotgun (WGS) entry which is preliminary data.</text>
</comment>
<dbReference type="EMBL" id="VNHM01000003">
    <property type="protein sequence ID" value="TYO97039.1"/>
    <property type="molecule type" value="Genomic_DNA"/>
</dbReference>
<keyword evidence="4" id="KW-1185">Reference proteome</keyword>
<proteinExistence type="predicted"/>
<name>A0A5S4ZWB9_9FIRM</name>
<organism evidence="3 4">
    <name type="scientific">Desulfallas thermosapovorans DSM 6562</name>
    <dbReference type="NCBI Taxonomy" id="1121431"/>
    <lineage>
        <taxon>Bacteria</taxon>
        <taxon>Bacillati</taxon>
        <taxon>Bacillota</taxon>
        <taxon>Clostridia</taxon>
        <taxon>Eubacteriales</taxon>
        <taxon>Desulfallaceae</taxon>
        <taxon>Desulfallas</taxon>
    </lineage>
</organism>
<keyword evidence="2" id="KW-1133">Transmembrane helix</keyword>
<evidence type="ECO:0008006" key="5">
    <source>
        <dbReference type="Google" id="ProtNLM"/>
    </source>
</evidence>
<feature type="transmembrane region" description="Helical" evidence="2">
    <location>
        <begin position="478"/>
        <end position="501"/>
    </location>
</feature>
<dbReference type="RefSeq" id="WP_166510890.1">
    <property type="nucleotide sequence ID" value="NZ_VNHM01000003.1"/>
</dbReference>
<evidence type="ECO:0000313" key="4">
    <source>
        <dbReference type="Proteomes" id="UP000323166"/>
    </source>
</evidence>
<feature type="coiled-coil region" evidence="1">
    <location>
        <begin position="65"/>
        <end position="99"/>
    </location>
</feature>
<keyword evidence="2" id="KW-0472">Membrane</keyword>
<evidence type="ECO:0000313" key="3">
    <source>
        <dbReference type="EMBL" id="TYO97039.1"/>
    </source>
</evidence>
<dbReference type="Proteomes" id="UP000323166">
    <property type="component" value="Unassembled WGS sequence"/>
</dbReference>
<evidence type="ECO:0000256" key="1">
    <source>
        <dbReference type="SAM" id="Coils"/>
    </source>
</evidence>
<gene>
    <name evidence="3" type="ORF">LX24_00852</name>
</gene>
<evidence type="ECO:0000256" key="2">
    <source>
        <dbReference type="SAM" id="Phobius"/>
    </source>
</evidence>
<keyword evidence="1" id="KW-0175">Coiled coil</keyword>
<keyword evidence="2" id="KW-0812">Transmembrane</keyword>
<sequence>MALRELVNEIGFRVDVGGLRRAQREGDRIIDRIADNFRDMGTDIDRVINNVGTSIRGLPDPRIDTSQSIRNFNNLQNEVEELRRELDRVQQEARQTDRALSDIDLGSLAGGIGGGAVGATVGLDITSFAQMERELQAGLGVDAGVASGLKGAIKAVWSDIPDISKEVAFESVVTANRYFDEIGEGAQRLGANMAMIFQQTGVEIDRIGQDAKLLTNRFEDIKTPEDAFNIFTTASQKLSPRLFDELLDQTEEYGARWAAAGVSANDFFAAMIAGGEDTIYVMDKIGDSIATEFLAGIRTGDEGKIETLGFLGTAEQVEQWRKDIVQGGEEGWEAAQGILGRFVELKDKGLQEAIGLELFGGLWDDQGPAMLPVFEQISKGYDDLGGNVEDLGVRNEGVLNTMKSGWRSFSAELDSIAGGAFGGLSEAIGAALPAVGAFLGAGGLGRVRELPGGLGPRLAPVGTFFRTTGPLVLGFGRALGVVVGIAGGAIGIIAGLGYAGYQLYQNWDEVKGWILGVFDSIGAGAKGMANSVIGGINGVIGALNGLSVDIPDWVPIYGGQSFGLNIPKIPMLAAGGIITSPGLALVGERGPELVNLPRGAQVNPLDTGLPRSLHYASASGGSPVFNSHITIEYHGTGSEADMKKLVAIIKKEQRKNHWALMEDYWKMVSLKVGLT</sequence>
<accession>A0A5S4ZWB9</accession>
<reference evidence="3 4" key="1">
    <citation type="submission" date="2019-07" db="EMBL/GenBank/DDBJ databases">
        <title>Genomic Encyclopedia of Type Strains, Phase I: the one thousand microbial genomes (KMG-I) project.</title>
        <authorList>
            <person name="Kyrpides N."/>
        </authorList>
    </citation>
    <scope>NUCLEOTIDE SEQUENCE [LARGE SCALE GENOMIC DNA]</scope>
    <source>
        <strain evidence="3 4">DSM 6562</strain>
    </source>
</reference>
<dbReference type="AlphaFoldDB" id="A0A5S4ZWB9"/>
<protein>
    <recommendedName>
        <fullName evidence="5">Phage-related minor tail protein</fullName>
    </recommendedName>
</protein>